<organism evidence="1 2">
    <name type="scientific">Coemansia brasiliensis</name>
    <dbReference type="NCBI Taxonomy" id="2650707"/>
    <lineage>
        <taxon>Eukaryota</taxon>
        <taxon>Fungi</taxon>
        <taxon>Fungi incertae sedis</taxon>
        <taxon>Zoopagomycota</taxon>
        <taxon>Kickxellomycotina</taxon>
        <taxon>Kickxellomycetes</taxon>
        <taxon>Kickxellales</taxon>
        <taxon>Kickxellaceae</taxon>
        <taxon>Coemansia</taxon>
    </lineage>
</organism>
<name>A0A9W8IJC2_9FUNG</name>
<accession>A0A9W8IJC2</accession>
<reference evidence="1" key="1">
    <citation type="submission" date="2022-07" db="EMBL/GenBank/DDBJ databases">
        <title>Phylogenomic reconstructions and comparative analyses of Kickxellomycotina fungi.</title>
        <authorList>
            <person name="Reynolds N.K."/>
            <person name="Stajich J.E."/>
            <person name="Barry K."/>
            <person name="Grigoriev I.V."/>
            <person name="Crous P."/>
            <person name="Smith M.E."/>
        </authorList>
    </citation>
    <scope>NUCLEOTIDE SEQUENCE</scope>
    <source>
        <strain evidence="1">NRRL 1566</strain>
    </source>
</reference>
<dbReference type="Proteomes" id="UP001139887">
    <property type="component" value="Unassembled WGS sequence"/>
</dbReference>
<keyword evidence="2" id="KW-1185">Reference proteome</keyword>
<proteinExistence type="predicted"/>
<protein>
    <submittedName>
        <fullName evidence="1">Uncharacterized protein</fullName>
    </submittedName>
</protein>
<gene>
    <name evidence="1" type="ORF">IWW36_000032</name>
</gene>
<evidence type="ECO:0000313" key="2">
    <source>
        <dbReference type="Proteomes" id="UP001139887"/>
    </source>
</evidence>
<dbReference type="EMBL" id="JANBUW010000001">
    <property type="protein sequence ID" value="KAJ2852675.1"/>
    <property type="molecule type" value="Genomic_DNA"/>
</dbReference>
<dbReference type="OrthoDB" id="5568849at2759"/>
<dbReference type="AlphaFoldDB" id="A0A9W8IJC2"/>
<comment type="caution">
    <text evidence="1">The sequence shown here is derived from an EMBL/GenBank/DDBJ whole genome shotgun (WGS) entry which is preliminary data.</text>
</comment>
<sequence length="164" mass="18746">MYSIKSRFNTSKTRIILSELSKIGPQTQHKLYEHLQKHQPEEFKTVSRHQFKSQFMASLKKFNLVKVKPTKDAKTIEEMAKDPETRVKEGQKEAWLVILAPSAADSAFSDTANYTNEEKSKIIQSLEEGAMNNKGFWEGSANTPFDWKALLKKGKDDQPNPSQN</sequence>
<evidence type="ECO:0000313" key="1">
    <source>
        <dbReference type="EMBL" id="KAJ2852675.1"/>
    </source>
</evidence>